<feature type="transmembrane region" description="Helical" evidence="1">
    <location>
        <begin position="214"/>
        <end position="236"/>
    </location>
</feature>
<dbReference type="AlphaFoldDB" id="A0A4R2PJ23"/>
<reference evidence="2 3" key="1">
    <citation type="submission" date="2019-03" db="EMBL/GenBank/DDBJ databases">
        <title>Genomic Encyclopedia of Type Strains, Phase IV (KMG-IV): sequencing the most valuable type-strain genomes for metagenomic binning, comparative biology and taxonomic classification.</title>
        <authorList>
            <person name="Goeker M."/>
        </authorList>
    </citation>
    <scope>NUCLEOTIDE SEQUENCE [LARGE SCALE GENOMIC DNA]</scope>
    <source>
        <strain evidence="2 3">DSM 2132</strain>
    </source>
</reference>
<keyword evidence="3" id="KW-1185">Reference proteome</keyword>
<comment type="caution">
    <text evidence="2">The sequence shown here is derived from an EMBL/GenBank/DDBJ whole genome shotgun (WGS) entry which is preliminary data.</text>
</comment>
<organism evidence="2 3">
    <name type="scientific">Rhodothalassium salexigens DSM 2132</name>
    <dbReference type="NCBI Taxonomy" id="1188247"/>
    <lineage>
        <taxon>Bacteria</taxon>
        <taxon>Pseudomonadati</taxon>
        <taxon>Pseudomonadota</taxon>
        <taxon>Alphaproteobacteria</taxon>
        <taxon>Rhodothalassiales</taxon>
        <taxon>Rhodothalassiaceae</taxon>
        <taxon>Rhodothalassium</taxon>
    </lineage>
</organism>
<keyword evidence="1" id="KW-1133">Transmembrane helix</keyword>
<dbReference type="Proteomes" id="UP000295399">
    <property type="component" value="Unassembled WGS sequence"/>
</dbReference>
<feature type="transmembrane region" description="Helical" evidence="1">
    <location>
        <begin position="67"/>
        <end position="89"/>
    </location>
</feature>
<evidence type="ECO:0000256" key="1">
    <source>
        <dbReference type="SAM" id="Phobius"/>
    </source>
</evidence>
<feature type="transmembrane region" description="Helical" evidence="1">
    <location>
        <begin position="119"/>
        <end position="136"/>
    </location>
</feature>
<name>A0A4R2PJ23_RHOSA</name>
<dbReference type="OrthoDB" id="152369at2"/>
<evidence type="ECO:0000313" key="3">
    <source>
        <dbReference type="Proteomes" id="UP000295399"/>
    </source>
</evidence>
<dbReference type="Pfam" id="PF12291">
    <property type="entry name" value="DUF3623"/>
    <property type="match status" value="1"/>
</dbReference>
<gene>
    <name evidence="2" type="ORF">EV659_104178</name>
</gene>
<evidence type="ECO:0000313" key="2">
    <source>
        <dbReference type="EMBL" id="TCP35327.1"/>
    </source>
</evidence>
<protein>
    <submittedName>
        <fullName evidence="2">Putative photosynthetic complex assembly protein 2</fullName>
    </submittedName>
</protein>
<sequence length="309" mass="34240">MDMPAMLSHPLVIVGYAVFLWWFSTGLILYLNRRPRWTFKWSLAGGTLLFAGALLGLDWSAEATTPAALFCSFSCGLIAWGWQELTFYLGYLTGPRKHRCAPGCSGWRHFGHALQISKYHEISIVVTGVVIAAITWGSPNQLALLTFMLVMVMHQSARINVFLGVRNVSEDWVAPHMDFLKSFLRVRPMNPFFPVSQVVAGAAEYWLVTEAMAAPAGSATAISYTFLAAMLGLAMIEHWFLVLPLPLAGLWNCFHRSESPERPASKARDVRHEYAEKNPLAPYPEPCRAGCKDAGLLPRIAPDSPGRTS</sequence>
<feature type="transmembrane region" description="Helical" evidence="1">
    <location>
        <begin position="43"/>
        <end position="61"/>
    </location>
</feature>
<dbReference type="InParanoid" id="A0A4R2PJ23"/>
<keyword evidence="1" id="KW-0812">Transmembrane</keyword>
<dbReference type="RefSeq" id="WP_132708223.1">
    <property type="nucleotide sequence ID" value="NZ_JACIGF010000004.1"/>
</dbReference>
<proteinExistence type="predicted"/>
<dbReference type="NCBIfam" id="TIGR03055">
    <property type="entry name" value="photo_alph_chp2"/>
    <property type="match status" value="1"/>
</dbReference>
<dbReference type="InterPro" id="IPR017496">
    <property type="entry name" value="Photo_alph_chp2"/>
</dbReference>
<accession>A0A4R2PJ23</accession>
<keyword evidence="1" id="KW-0472">Membrane</keyword>
<dbReference type="EMBL" id="SLXO01000004">
    <property type="protein sequence ID" value="TCP35327.1"/>
    <property type="molecule type" value="Genomic_DNA"/>
</dbReference>
<feature type="transmembrane region" description="Helical" evidence="1">
    <location>
        <begin position="12"/>
        <end position="31"/>
    </location>
</feature>